<dbReference type="Proteomes" id="UP001367676">
    <property type="component" value="Unassembled WGS sequence"/>
</dbReference>
<evidence type="ECO:0000313" key="10">
    <source>
        <dbReference type="EMBL" id="KAK7580271.1"/>
    </source>
</evidence>
<keyword evidence="7" id="KW-0175">Coiled coil</keyword>
<dbReference type="GO" id="GO:0005125">
    <property type="term" value="F:cytokine activity"/>
    <property type="evidence" value="ECO:0007669"/>
    <property type="project" value="UniProtKB-KW"/>
</dbReference>
<feature type="domain" description="THD" evidence="9">
    <location>
        <begin position="130"/>
        <end position="326"/>
    </location>
</feature>
<comment type="caution">
    <text evidence="10">The sequence shown here is derived from an EMBL/GenBank/DDBJ whole genome shotgun (WGS) entry which is preliminary data.</text>
</comment>
<reference evidence="10 11" key="1">
    <citation type="submission" date="2024-03" db="EMBL/GenBank/DDBJ databases">
        <title>Adaptation during the transition from Ophiocordyceps entomopathogen to insect associate is accompanied by gene loss and intensified selection.</title>
        <authorList>
            <person name="Ward C.M."/>
            <person name="Onetto C.A."/>
            <person name="Borneman A.R."/>
        </authorList>
    </citation>
    <scope>NUCLEOTIDE SEQUENCE [LARGE SCALE GENOMIC DNA]</scope>
    <source>
        <strain evidence="10">AWRI1</strain>
        <tissue evidence="10">Single Adult Female</tissue>
    </source>
</reference>
<proteinExistence type="inferred from homology"/>
<name>A0AAN9Y0U8_9HEMI</name>
<evidence type="ECO:0000256" key="2">
    <source>
        <dbReference type="ARBA" id="ARBA00008670"/>
    </source>
</evidence>
<dbReference type="PANTHER" id="PTHR15151:SF24">
    <property type="entry name" value="A PROLIFERATION-INDUCING LIGAND-LIKE PROTEIN-RELATED"/>
    <property type="match status" value="1"/>
</dbReference>
<dbReference type="InterPro" id="IPR006052">
    <property type="entry name" value="TNF_dom"/>
</dbReference>
<sequence>METDTRDAISIRLKRTIATGRPEVEEKIDTEMGVYRLLPDRVLWKKQCPNPETKPHSVTTISNNTSSSPYNLRVTGKWTVRNKTRKLPTHGAILWFFFLIFLLSVNTYFFRKLHKQYKDCLHAVTMLENMVKHLEGETQDLQQKLNSLRHNNVPSIHQSSPSFQNAAVPFTYETRRLSDLMRAKRSNDEVRSDRKDRKKSILGPWIESTNDFSNVERFGAKLKDHNSSLEIDKDGMYMIYAQVTYQSINVSNSYSINVIPNTDRLVSQAITTCSSFGKIVKDGEISCYTSVVKLLNAGDIIFVQQAQPEREIIFTKSYTYFGLIYLN</sequence>
<dbReference type="PROSITE" id="PS00251">
    <property type="entry name" value="THD_1"/>
    <property type="match status" value="1"/>
</dbReference>
<accession>A0AAN9Y0U8</accession>
<dbReference type="Gene3D" id="2.60.120.40">
    <property type="match status" value="1"/>
</dbReference>
<evidence type="ECO:0000256" key="8">
    <source>
        <dbReference type="SAM" id="Phobius"/>
    </source>
</evidence>
<dbReference type="EMBL" id="JBBCAQ010000034">
    <property type="protein sequence ID" value="KAK7580271.1"/>
    <property type="molecule type" value="Genomic_DNA"/>
</dbReference>
<organism evidence="10 11">
    <name type="scientific">Parthenolecanium corni</name>
    <dbReference type="NCBI Taxonomy" id="536013"/>
    <lineage>
        <taxon>Eukaryota</taxon>
        <taxon>Metazoa</taxon>
        <taxon>Ecdysozoa</taxon>
        <taxon>Arthropoda</taxon>
        <taxon>Hexapoda</taxon>
        <taxon>Insecta</taxon>
        <taxon>Pterygota</taxon>
        <taxon>Neoptera</taxon>
        <taxon>Paraneoptera</taxon>
        <taxon>Hemiptera</taxon>
        <taxon>Sternorrhyncha</taxon>
        <taxon>Coccoidea</taxon>
        <taxon>Coccidae</taxon>
        <taxon>Parthenolecanium</taxon>
    </lineage>
</organism>
<dbReference type="AlphaFoldDB" id="A0AAN9Y0U8"/>
<keyword evidence="8" id="KW-1133">Transmembrane helix</keyword>
<keyword evidence="8" id="KW-0472">Membrane</keyword>
<keyword evidence="3" id="KW-0202">Cytokine</keyword>
<evidence type="ECO:0000313" key="11">
    <source>
        <dbReference type="Proteomes" id="UP001367676"/>
    </source>
</evidence>
<keyword evidence="6" id="KW-0325">Glycoprotein</keyword>
<gene>
    <name evidence="10" type="ORF">V9T40_000900</name>
</gene>
<dbReference type="GO" id="GO:0005164">
    <property type="term" value="F:tumor necrosis factor receptor binding"/>
    <property type="evidence" value="ECO:0007669"/>
    <property type="project" value="InterPro"/>
</dbReference>
<evidence type="ECO:0000256" key="6">
    <source>
        <dbReference type="ARBA" id="ARBA00023180"/>
    </source>
</evidence>
<dbReference type="PROSITE" id="PS50049">
    <property type="entry name" value="THD_2"/>
    <property type="match status" value="1"/>
</dbReference>
<comment type="similarity">
    <text evidence="2">Belongs to the tumor necrosis factor family.</text>
</comment>
<comment type="subcellular location">
    <subcellularLocation>
        <location evidence="1">Secreted</location>
    </subcellularLocation>
</comment>
<dbReference type="InterPro" id="IPR051748">
    <property type="entry name" value="TNF_Ligand_Superfamily"/>
</dbReference>
<dbReference type="GO" id="GO:0005615">
    <property type="term" value="C:extracellular space"/>
    <property type="evidence" value="ECO:0007669"/>
    <property type="project" value="UniProtKB-KW"/>
</dbReference>
<keyword evidence="4" id="KW-0964">Secreted</keyword>
<feature type="transmembrane region" description="Helical" evidence="8">
    <location>
        <begin position="92"/>
        <end position="110"/>
    </location>
</feature>
<dbReference type="PANTHER" id="PTHR15151">
    <property type="entry name" value="PROTEIN EIGER"/>
    <property type="match status" value="1"/>
</dbReference>
<evidence type="ECO:0000256" key="5">
    <source>
        <dbReference type="ARBA" id="ARBA00023157"/>
    </source>
</evidence>
<feature type="coiled-coil region" evidence="7">
    <location>
        <begin position="124"/>
        <end position="151"/>
    </location>
</feature>
<evidence type="ECO:0000256" key="1">
    <source>
        <dbReference type="ARBA" id="ARBA00004613"/>
    </source>
</evidence>
<keyword evidence="5" id="KW-1015">Disulfide bond</keyword>
<keyword evidence="8" id="KW-0812">Transmembrane</keyword>
<evidence type="ECO:0000256" key="7">
    <source>
        <dbReference type="SAM" id="Coils"/>
    </source>
</evidence>
<keyword evidence="11" id="KW-1185">Reference proteome</keyword>
<evidence type="ECO:0000256" key="3">
    <source>
        <dbReference type="ARBA" id="ARBA00022514"/>
    </source>
</evidence>
<evidence type="ECO:0000256" key="4">
    <source>
        <dbReference type="ARBA" id="ARBA00022525"/>
    </source>
</evidence>
<dbReference type="InterPro" id="IPR008983">
    <property type="entry name" value="Tumour_necrosis_fac-like_dom"/>
</dbReference>
<dbReference type="Pfam" id="PF00229">
    <property type="entry name" value="TNF"/>
    <property type="match status" value="1"/>
</dbReference>
<protein>
    <recommendedName>
        <fullName evidence="9">THD domain-containing protein</fullName>
    </recommendedName>
</protein>
<dbReference type="InterPro" id="IPR021184">
    <property type="entry name" value="TNF_CS"/>
</dbReference>
<evidence type="ECO:0000259" key="9">
    <source>
        <dbReference type="PROSITE" id="PS50049"/>
    </source>
</evidence>
<dbReference type="GO" id="GO:0006955">
    <property type="term" value="P:immune response"/>
    <property type="evidence" value="ECO:0007669"/>
    <property type="project" value="InterPro"/>
</dbReference>
<dbReference type="GO" id="GO:0016020">
    <property type="term" value="C:membrane"/>
    <property type="evidence" value="ECO:0007669"/>
    <property type="project" value="InterPro"/>
</dbReference>
<dbReference type="SUPFAM" id="SSF49842">
    <property type="entry name" value="TNF-like"/>
    <property type="match status" value="1"/>
</dbReference>